<dbReference type="PANTHER" id="PTHR23502">
    <property type="entry name" value="MAJOR FACILITATOR SUPERFAMILY"/>
    <property type="match status" value="1"/>
</dbReference>
<dbReference type="InterPro" id="IPR036259">
    <property type="entry name" value="MFS_trans_sf"/>
</dbReference>
<feature type="region of interest" description="Disordered" evidence="5">
    <location>
        <begin position="1"/>
        <end position="34"/>
    </location>
</feature>
<dbReference type="PANTHER" id="PTHR23502:SF38">
    <property type="entry name" value="POLYAMINE TRANSPORTER 4"/>
    <property type="match status" value="1"/>
</dbReference>
<keyword evidence="8" id="KW-1185">Reference proteome</keyword>
<protein>
    <submittedName>
        <fullName evidence="7">Polyamine transporter 4</fullName>
    </submittedName>
</protein>
<feature type="compositionally biased region" description="Polar residues" evidence="5">
    <location>
        <begin position="13"/>
        <end position="23"/>
    </location>
</feature>
<dbReference type="SUPFAM" id="SSF103473">
    <property type="entry name" value="MFS general substrate transporter"/>
    <property type="match status" value="1"/>
</dbReference>
<accession>A0A0M8N0R0</accession>
<reference evidence="7 8" key="1">
    <citation type="submission" date="2015-07" db="EMBL/GenBank/DDBJ databases">
        <title>The genome of the fungus Escovopsis weberi, a specialized disease agent of ant agriculture.</title>
        <authorList>
            <person name="de Man T.J."/>
            <person name="Stajich J.E."/>
            <person name="Kubicek C.P."/>
            <person name="Chenthamara K."/>
            <person name="Atanasova L."/>
            <person name="Druzhinina I.S."/>
            <person name="Birnbaum S."/>
            <person name="Barribeau S.M."/>
            <person name="Teiling C."/>
            <person name="Suen G."/>
            <person name="Currie C."/>
            <person name="Gerardo N.M."/>
        </authorList>
    </citation>
    <scope>NUCLEOTIDE SEQUENCE [LARGE SCALE GENOMIC DNA]</scope>
</reference>
<dbReference type="GO" id="GO:0015606">
    <property type="term" value="F:spermidine transmembrane transporter activity"/>
    <property type="evidence" value="ECO:0007669"/>
    <property type="project" value="TreeGrafter"/>
</dbReference>
<gene>
    <name evidence="7" type="ORF">ESCO_003680</name>
</gene>
<feature type="transmembrane region" description="Helical" evidence="6">
    <location>
        <begin position="138"/>
        <end position="166"/>
    </location>
</feature>
<comment type="caution">
    <text evidence="7">The sequence shown here is derived from an EMBL/GenBank/DDBJ whole genome shotgun (WGS) entry which is preliminary data.</text>
</comment>
<proteinExistence type="predicted"/>
<sequence length="408" mass="44052">MAQATTHPDAILQATTRLTSIPQTREEGETRPPAQAACLDVADISRLNAAYDWTGPDDPDNPRNFSAAVRVFSAVTLTALAMIANVVGSIYAPAQADGAARFGASRTAAVLPLSLYNLGLAFGPLVGAPLSETHGRRAVFLIATPVFAALLLGGAFGTSLAGFAACRAARQQRARHDARLHARAILRRHARRVLRRAVARRGPRTPNRRWIAAALTAAAYVPVCFTRDNGFLFGLLYTFAVSVPWVLEHYYGWAEASLPLAYLGIMLGTLSAAVPLVLIDLGYYQPRLDAWQRAHPGQDDDDPPPPPPPENRLLSAMIGSLALPRASSPSGGRRSSGRRGPASGAMMLSRYTLSAVFLLFALRMYETLGAGWATSVLGFVTVVMAPIPWCFRIYGERLRRRSKYESST</sequence>
<evidence type="ECO:0000313" key="7">
    <source>
        <dbReference type="EMBL" id="KOS23176.1"/>
    </source>
</evidence>
<evidence type="ECO:0000256" key="4">
    <source>
        <dbReference type="ARBA" id="ARBA00023136"/>
    </source>
</evidence>
<dbReference type="GO" id="GO:0005886">
    <property type="term" value="C:plasma membrane"/>
    <property type="evidence" value="ECO:0007669"/>
    <property type="project" value="TreeGrafter"/>
</dbReference>
<keyword evidence="3 6" id="KW-1133">Transmembrane helix</keyword>
<evidence type="ECO:0000256" key="3">
    <source>
        <dbReference type="ARBA" id="ARBA00022989"/>
    </source>
</evidence>
<evidence type="ECO:0000313" key="8">
    <source>
        <dbReference type="Proteomes" id="UP000053831"/>
    </source>
</evidence>
<dbReference type="OrthoDB" id="3357846at2759"/>
<dbReference type="AlphaFoldDB" id="A0A0M8N0R0"/>
<evidence type="ECO:0000256" key="6">
    <source>
        <dbReference type="SAM" id="Phobius"/>
    </source>
</evidence>
<feature type="transmembrane region" description="Helical" evidence="6">
    <location>
        <begin position="260"/>
        <end position="283"/>
    </location>
</feature>
<evidence type="ECO:0000256" key="5">
    <source>
        <dbReference type="SAM" id="MobiDB-lite"/>
    </source>
</evidence>
<dbReference type="STRING" id="150374.A0A0M8N0R0"/>
<dbReference type="Gene3D" id="1.20.1720.10">
    <property type="entry name" value="Multidrug resistance protein D"/>
    <property type="match status" value="1"/>
</dbReference>
<comment type="subcellular location">
    <subcellularLocation>
        <location evidence="1">Membrane</location>
        <topology evidence="1">Multi-pass membrane protein</topology>
    </subcellularLocation>
</comment>
<feature type="transmembrane region" description="Helical" evidence="6">
    <location>
        <begin position="348"/>
        <end position="365"/>
    </location>
</feature>
<feature type="transmembrane region" description="Helical" evidence="6">
    <location>
        <begin position="371"/>
        <end position="394"/>
    </location>
</feature>
<dbReference type="GO" id="GO:0000297">
    <property type="term" value="F:spermine transmembrane transporter activity"/>
    <property type="evidence" value="ECO:0007669"/>
    <property type="project" value="TreeGrafter"/>
</dbReference>
<dbReference type="Proteomes" id="UP000053831">
    <property type="component" value="Unassembled WGS sequence"/>
</dbReference>
<keyword evidence="2 6" id="KW-0812">Transmembrane</keyword>
<dbReference type="EMBL" id="LGSR01000002">
    <property type="protein sequence ID" value="KOS23176.1"/>
    <property type="molecule type" value="Genomic_DNA"/>
</dbReference>
<evidence type="ECO:0000256" key="1">
    <source>
        <dbReference type="ARBA" id="ARBA00004141"/>
    </source>
</evidence>
<evidence type="ECO:0000256" key="2">
    <source>
        <dbReference type="ARBA" id="ARBA00022692"/>
    </source>
</evidence>
<feature type="transmembrane region" description="Helical" evidence="6">
    <location>
        <begin position="108"/>
        <end position="126"/>
    </location>
</feature>
<organism evidence="7 8">
    <name type="scientific">Escovopsis weberi</name>
    <dbReference type="NCBI Taxonomy" id="150374"/>
    <lineage>
        <taxon>Eukaryota</taxon>
        <taxon>Fungi</taxon>
        <taxon>Dikarya</taxon>
        <taxon>Ascomycota</taxon>
        <taxon>Pezizomycotina</taxon>
        <taxon>Sordariomycetes</taxon>
        <taxon>Hypocreomycetidae</taxon>
        <taxon>Hypocreales</taxon>
        <taxon>Hypocreaceae</taxon>
        <taxon>Escovopsis</taxon>
    </lineage>
</organism>
<keyword evidence="4 6" id="KW-0472">Membrane</keyword>
<feature type="transmembrane region" description="Helical" evidence="6">
    <location>
        <begin position="67"/>
        <end position="87"/>
    </location>
</feature>
<name>A0A0M8N0R0_ESCWE</name>